<dbReference type="Gene3D" id="3.40.50.620">
    <property type="entry name" value="HUPs"/>
    <property type="match status" value="2"/>
</dbReference>
<feature type="domain" description="UspA" evidence="4">
    <location>
        <begin position="1"/>
        <end position="135"/>
    </location>
</feature>
<protein>
    <submittedName>
        <fullName evidence="5">Universal stress protein UspA</fullName>
    </submittedName>
</protein>
<keyword evidence="3" id="KW-0067">ATP-binding</keyword>
<name>A0A0A0BRL0_9CELL</name>
<dbReference type="InterPro" id="IPR006015">
    <property type="entry name" value="Universal_stress_UspA"/>
</dbReference>
<dbReference type="PANTHER" id="PTHR46268:SF27">
    <property type="entry name" value="UNIVERSAL STRESS PROTEIN RV2623"/>
    <property type="match status" value="1"/>
</dbReference>
<keyword evidence="2" id="KW-0547">Nucleotide-binding</keyword>
<dbReference type="SUPFAM" id="SSF52402">
    <property type="entry name" value="Adenine nucleotide alpha hydrolases-like"/>
    <property type="match status" value="2"/>
</dbReference>
<evidence type="ECO:0000256" key="3">
    <source>
        <dbReference type="ARBA" id="ARBA00022840"/>
    </source>
</evidence>
<dbReference type="EMBL" id="AXCY01000057">
    <property type="protein sequence ID" value="KGM10252.1"/>
    <property type="molecule type" value="Genomic_DNA"/>
</dbReference>
<dbReference type="AlphaFoldDB" id="A0A0A0BRL0"/>
<proteinExistence type="inferred from homology"/>
<reference evidence="5 6" key="1">
    <citation type="submission" date="2013-08" db="EMBL/GenBank/DDBJ databases">
        <title>Genome sequencing of Cellulomonas carbonis T26.</title>
        <authorList>
            <person name="Chen F."/>
            <person name="Li Y."/>
            <person name="Wang G."/>
        </authorList>
    </citation>
    <scope>NUCLEOTIDE SEQUENCE [LARGE SCALE GENOMIC DNA]</scope>
    <source>
        <strain evidence="5 6">T26</strain>
    </source>
</reference>
<sequence length="281" mass="29390">MTRPVVVGAEGTDSSRPALVWAAHAARLRNAPLVVVHAVGYPPLAVDFAYDDALEQAAQAVLTDAEKQVLEAVPDLEARTEVDRQSPGRALTSRSADAQLLVVGTHRMTRTERMFSGSLAYQVAAGAECPVAIVPALADDASPRVVVGADGSPDSLAAIRAAAVEADRTGAELHVVHAWAAPVAYLEFGYAIGGPDKAVEDSARVVLAESVAGLAEDFPDLPVHRHLLRADPSTALLDAARDARLVVVGSRGRQGVARMLLGSVSHAIVLHAPCPVLVVRR</sequence>
<dbReference type="InterPro" id="IPR014729">
    <property type="entry name" value="Rossmann-like_a/b/a_fold"/>
</dbReference>
<evidence type="ECO:0000256" key="1">
    <source>
        <dbReference type="ARBA" id="ARBA00008791"/>
    </source>
</evidence>
<dbReference type="PANTHER" id="PTHR46268">
    <property type="entry name" value="STRESS RESPONSE PROTEIN NHAX"/>
    <property type="match status" value="1"/>
</dbReference>
<organism evidence="5 6">
    <name type="scientific">Cellulomonas carbonis T26</name>
    <dbReference type="NCBI Taxonomy" id="947969"/>
    <lineage>
        <taxon>Bacteria</taxon>
        <taxon>Bacillati</taxon>
        <taxon>Actinomycetota</taxon>
        <taxon>Actinomycetes</taxon>
        <taxon>Micrococcales</taxon>
        <taxon>Cellulomonadaceae</taxon>
        <taxon>Cellulomonas</taxon>
    </lineage>
</organism>
<evidence type="ECO:0000313" key="6">
    <source>
        <dbReference type="Proteomes" id="UP000029839"/>
    </source>
</evidence>
<comment type="similarity">
    <text evidence="1">Belongs to the universal stress protein A family.</text>
</comment>
<evidence type="ECO:0000313" key="5">
    <source>
        <dbReference type="EMBL" id="KGM10252.1"/>
    </source>
</evidence>
<evidence type="ECO:0000259" key="4">
    <source>
        <dbReference type="Pfam" id="PF00582"/>
    </source>
</evidence>
<dbReference type="RefSeq" id="WP_043607468.1">
    <property type="nucleotide sequence ID" value="NZ_AXCY01000057.1"/>
</dbReference>
<dbReference type="Proteomes" id="UP000029839">
    <property type="component" value="Unassembled WGS sequence"/>
</dbReference>
<dbReference type="InterPro" id="IPR006016">
    <property type="entry name" value="UspA"/>
</dbReference>
<evidence type="ECO:0000256" key="2">
    <source>
        <dbReference type="ARBA" id="ARBA00022741"/>
    </source>
</evidence>
<dbReference type="GO" id="GO:0005524">
    <property type="term" value="F:ATP binding"/>
    <property type="evidence" value="ECO:0007669"/>
    <property type="project" value="UniProtKB-KW"/>
</dbReference>
<keyword evidence="6" id="KW-1185">Reference proteome</keyword>
<gene>
    <name evidence="5" type="ORF">N868_15965</name>
</gene>
<accession>A0A0A0BRL0</accession>
<dbReference type="Pfam" id="PF00582">
    <property type="entry name" value="Usp"/>
    <property type="match status" value="2"/>
</dbReference>
<feature type="domain" description="UspA" evidence="4">
    <location>
        <begin position="144"/>
        <end position="280"/>
    </location>
</feature>
<reference evidence="5 6" key="2">
    <citation type="journal article" date="2015" name="Stand. Genomic Sci.">
        <title>Draft genome sequence of Cellulomonas carbonis T26(T) and comparative analysis of six Cellulomonas genomes.</title>
        <authorList>
            <person name="Zhuang W."/>
            <person name="Zhang S."/>
            <person name="Xia X."/>
            <person name="Wang G."/>
        </authorList>
    </citation>
    <scope>NUCLEOTIDE SEQUENCE [LARGE SCALE GENOMIC DNA]</scope>
    <source>
        <strain evidence="5 6">T26</strain>
    </source>
</reference>
<dbReference type="OrthoDB" id="4931198at2"/>
<dbReference type="PRINTS" id="PR01438">
    <property type="entry name" value="UNVRSLSTRESS"/>
</dbReference>
<comment type="caution">
    <text evidence="5">The sequence shown here is derived from an EMBL/GenBank/DDBJ whole genome shotgun (WGS) entry which is preliminary data.</text>
</comment>